<evidence type="ECO:0000313" key="3">
    <source>
        <dbReference type="Proteomes" id="UP000198816"/>
    </source>
</evidence>
<dbReference type="EMBL" id="FNNZ01000049">
    <property type="protein sequence ID" value="SDX65660.1"/>
    <property type="molecule type" value="Genomic_DNA"/>
</dbReference>
<keyword evidence="2" id="KW-0378">Hydrolase</keyword>
<name>A0A1H3DH50_THIRO</name>
<dbReference type="OrthoDB" id="7348755at2"/>
<keyword evidence="3" id="KW-1185">Reference proteome</keyword>
<dbReference type="AlphaFoldDB" id="A0A1H3DH50"/>
<gene>
    <name evidence="2" type="ORF">SAMN05421783_14910</name>
</gene>
<sequence length="364" mass="41700">MSSPESPTLSPSLPAGDGLNIAALAGLFRHTTNSYKFVFFLALLDLLKRHRFDAERPYTYPEITLEMLSLAWFPHTYFKLSFGAQDTIAKKLDALDLGLEEGAILFANDRRALRSALADADLKDASRLMDFVPYRLQIPFLEPQLRGVDKGAWMVFEKAMPAIANAHFETARPLYRYDSDEWKDCAAITWHPDWVAYLERHFPIIQGWAAWHWLGYMQKRNPTTPGLSNKLFPPVKRDGLSKQTRYWRTILAHPDRPELRCIYSGIILTAEAFALDHYLPWSYVAHDQLWNLIPAPAAVNSAKSNNLPSPDYLRAFVELQHRGLVTASRIMPKTTFAKLTEDHLDLQGKDCVLRPRVVSRHRRL</sequence>
<dbReference type="Pfam" id="PF13395">
    <property type="entry name" value="HNH_4"/>
    <property type="match status" value="1"/>
</dbReference>
<feature type="domain" description="HNH nuclease" evidence="1">
    <location>
        <begin position="262"/>
        <end position="308"/>
    </location>
</feature>
<organism evidence="2 3">
    <name type="scientific">Thiocapsa roseopersicina</name>
    <dbReference type="NCBI Taxonomy" id="1058"/>
    <lineage>
        <taxon>Bacteria</taxon>
        <taxon>Pseudomonadati</taxon>
        <taxon>Pseudomonadota</taxon>
        <taxon>Gammaproteobacteria</taxon>
        <taxon>Chromatiales</taxon>
        <taxon>Chromatiaceae</taxon>
        <taxon>Thiocapsa</taxon>
    </lineage>
</organism>
<evidence type="ECO:0000259" key="1">
    <source>
        <dbReference type="Pfam" id="PF13395"/>
    </source>
</evidence>
<dbReference type="GO" id="GO:0004519">
    <property type="term" value="F:endonuclease activity"/>
    <property type="evidence" value="ECO:0007669"/>
    <property type="project" value="UniProtKB-KW"/>
</dbReference>
<accession>A0A1H3DH50</accession>
<dbReference type="Proteomes" id="UP000198816">
    <property type="component" value="Unassembled WGS sequence"/>
</dbReference>
<keyword evidence="2" id="KW-0540">Nuclease</keyword>
<dbReference type="STRING" id="1058.SAMN05421783_14910"/>
<dbReference type="InterPro" id="IPR003615">
    <property type="entry name" value="HNH_nuc"/>
</dbReference>
<evidence type="ECO:0000313" key="2">
    <source>
        <dbReference type="EMBL" id="SDX65660.1"/>
    </source>
</evidence>
<proteinExistence type="predicted"/>
<reference evidence="3" key="1">
    <citation type="submission" date="2016-10" db="EMBL/GenBank/DDBJ databases">
        <authorList>
            <person name="Varghese N."/>
            <person name="Submissions S."/>
        </authorList>
    </citation>
    <scope>NUCLEOTIDE SEQUENCE [LARGE SCALE GENOMIC DNA]</scope>
    <source>
        <strain evidence="3">DSM 217</strain>
    </source>
</reference>
<dbReference type="Gene3D" id="1.10.30.50">
    <property type="match status" value="1"/>
</dbReference>
<dbReference type="RefSeq" id="WP_093038455.1">
    <property type="nucleotide sequence ID" value="NZ_FNNZ01000049.1"/>
</dbReference>
<protein>
    <submittedName>
        <fullName evidence="2">HNH endonuclease</fullName>
    </submittedName>
</protein>
<keyword evidence="2" id="KW-0255">Endonuclease</keyword>